<dbReference type="EMBL" id="BAAARI010000002">
    <property type="protein sequence ID" value="GAA2567171.1"/>
    <property type="molecule type" value="Genomic_DNA"/>
</dbReference>
<accession>A0ABN3P6Z9</accession>
<evidence type="ECO:0000256" key="4">
    <source>
        <dbReference type="ARBA" id="ARBA00022989"/>
    </source>
</evidence>
<evidence type="ECO:0000259" key="7">
    <source>
        <dbReference type="Pfam" id="PF09924"/>
    </source>
</evidence>
<keyword evidence="9" id="KW-1185">Reference proteome</keyword>
<evidence type="ECO:0000256" key="1">
    <source>
        <dbReference type="ARBA" id="ARBA00004651"/>
    </source>
</evidence>
<reference evidence="8 9" key="1">
    <citation type="journal article" date="2019" name="Int. J. Syst. Evol. Microbiol.">
        <title>The Global Catalogue of Microorganisms (GCM) 10K type strain sequencing project: providing services to taxonomists for standard genome sequencing and annotation.</title>
        <authorList>
            <consortium name="The Broad Institute Genomics Platform"/>
            <consortium name="The Broad Institute Genome Sequencing Center for Infectious Disease"/>
            <person name="Wu L."/>
            <person name="Ma J."/>
        </authorList>
    </citation>
    <scope>NUCLEOTIDE SEQUENCE [LARGE SCALE GENOMIC DNA]</scope>
    <source>
        <strain evidence="8 9">JCM 16365</strain>
    </source>
</reference>
<feature type="transmembrane region" description="Helical" evidence="6">
    <location>
        <begin position="107"/>
        <end position="130"/>
    </location>
</feature>
<feature type="transmembrane region" description="Helical" evidence="6">
    <location>
        <begin position="167"/>
        <end position="183"/>
    </location>
</feature>
<feature type="transmembrane region" description="Helical" evidence="6">
    <location>
        <begin position="315"/>
        <end position="334"/>
    </location>
</feature>
<feature type="transmembrane region" description="Helical" evidence="6">
    <location>
        <begin position="354"/>
        <end position="373"/>
    </location>
</feature>
<feature type="transmembrane region" description="Helical" evidence="6">
    <location>
        <begin position="69"/>
        <end position="95"/>
    </location>
</feature>
<organism evidence="8 9">
    <name type="scientific">Microbacterium binotii</name>
    <dbReference type="NCBI Taxonomy" id="462710"/>
    <lineage>
        <taxon>Bacteria</taxon>
        <taxon>Bacillati</taxon>
        <taxon>Actinomycetota</taxon>
        <taxon>Actinomycetes</taxon>
        <taxon>Micrococcales</taxon>
        <taxon>Microbacteriaceae</taxon>
        <taxon>Microbacterium</taxon>
    </lineage>
</organism>
<feature type="transmembrane region" description="Helical" evidence="6">
    <location>
        <begin position="227"/>
        <end position="246"/>
    </location>
</feature>
<gene>
    <name evidence="8" type="ORF">GCM10009862_02330</name>
</gene>
<dbReference type="InterPro" id="IPR024320">
    <property type="entry name" value="LPG_synthase_C"/>
</dbReference>
<sequence length="829" mass="89494">MSQADSSRARRHVITAAQVRRYAVRHPVALGLAALVLAASLATGSLWGADVTAWGSGAAALADGRWSSILTALVVPDSTVEVFLSLLLVLTAFAYAESLLGHLRSAIAFVSGGVLSILLGATAHAALWGLDDLRPLESNDPVLDPSMGILAAVLAASALASALWRRRIRLVALATVVMFALYAGDADSWYRLIAALLGLAAGSLLARRRPRLDWHRSSSREVRALMAVLVAITGLGPLAAVIAGGGRGPFSLVASSFLAFDEHLVDRCEVSYRPVCDHEFALVLTRGVGPVLLALVPLALLIVAALGLRRGRRAGLLLAVCVQGILAALALYALVSGELAIEPWADGSGLEYVLWAIASIGVPVASATTLILVRHRFPVRATRHAARTFTATVLIAFLACGAVFVVSETLLRQSFDVTPTLTDIVVESWRRFVPPAFLHGIGQPPFPRHGAALWIYQWVGVVFWAIVVLALVLLYRSVRPPEDADARLYRDLLRRGGGTLSFLGTSRGTRYWYSADRACAVAYRLVGDVALAVGDPLAPHGDQARAIRGFVDFCAESGWTAAFYSIHDDALPVFDDMGWKYVSVGEETVLVAFEVTLEGKQWQKVRQPVTRAEREGMRAVWTRWADLSAAERSQIREIDEQWVADKALPEMGFTLGTLEEITDPEVALLLAVDDADRIQVVTSWMPSWRDGVPSGWTLDFMRRRADGPNGLMEFAIARAAQQAAADGVGELSLSGAPMAVKPDVEAPGDTTILSGVLGWLAQTLEPAYGFDSLFRFKRKFHPRYRTIWLAYGDPVDLPRIGTAIGRAYLPDATVRDVLTLLRGARGGDR</sequence>
<evidence type="ECO:0000256" key="2">
    <source>
        <dbReference type="ARBA" id="ARBA00022475"/>
    </source>
</evidence>
<evidence type="ECO:0000256" key="5">
    <source>
        <dbReference type="ARBA" id="ARBA00023136"/>
    </source>
</evidence>
<keyword evidence="2" id="KW-1003">Cell membrane</keyword>
<keyword evidence="4 6" id="KW-1133">Transmembrane helix</keyword>
<feature type="transmembrane region" description="Helical" evidence="6">
    <location>
        <begin position="142"/>
        <end position="160"/>
    </location>
</feature>
<feature type="domain" description="Phosphatidylglycerol lysyltransferase C-terminal" evidence="7">
    <location>
        <begin position="492"/>
        <end position="791"/>
    </location>
</feature>
<feature type="transmembrane region" description="Helical" evidence="6">
    <location>
        <begin position="287"/>
        <end position="308"/>
    </location>
</feature>
<dbReference type="PANTHER" id="PTHR34697">
    <property type="entry name" value="PHOSPHATIDYLGLYCEROL LYSYLTRANSFERASE"/>
    <property type="match status" value="1"/>
</dbReference>
<protein>
    <submittedName>
        <fullName evidence="8">DUF2156 domain-containing protein</fullName>
    </submittedName>
</protein>
<comment type="subcellular location">
    <subcellularLocation>
        <location evidence="1">Cell membrane</location>
        <topology evidence="1">Multi-pass membrane protein</topology>
    </subcellularLocation>
</comment>
<evidence type="ECO:0000313" key="9">
    <source>
        <dbReference type="Proteomes" id="UP001500274"/>
    </source>
</evidence>
<feature type="transmembrane region" description="Helical" evidence="6">
    <location>
        <begin position="455"/>
        <end position="475"/>
    </location>
</feature>
<evidence type="ECO:0000313" key="8">
    <source>
        <dbReference type="EMBL" id="GAA2567171.1"/>
    </source>
</evidence>
<feature type="transmembrane region" description="Helical" evidence="6">
    <location>
        <begin position="28"/>
        <end position="49"/>
    </location>
</feature>
<proteinExistence type="predicted"/>
<comment type="caution">
    <text evidence="8">The sequence shown here is derived from an EMBL/GenBank/DDBJ whole genome shotgun (WGS) entry which is preliminary data.</text>
</comment>
<dbReference type="Pfam" id="PF09924">
    <property type="entry name" value="LPG_synthase_C"/>
    <property type="match status" value="1"/>
</dbReference>
<dbReference type="PANTHER" id="PTHR34697:SF2">
    <property type="entry name" value="PHOSPHATIDYLGLYCEROL LYSYLTRANSFERASE"/>
    <property type="match status" value="1"/>
</dbReference>
<dbReference type="Proteomes" id="UP001500274">
    <property type="component" value="Unassembled WGS sequence"/>
</dbReference>
<evidence type="ECO:0000256" key="6">
    <source>
        <dbReference type="SAM" id="Phobius"/>
    </source>
</evidence>
<feature type="transmembrane region" description="Helical" evidence="6">
    <location>
        <begin position="189"/>
        <end position="206"/>
    </location>
</feature>
<evidence type="ECO:0000256" key="3">
    <source>
        <dbReference type="ARBA" id="ARBA00022692"/>
    </source>
</evidence>
<keyword evidence="5 6" id="KW-0472">Membrane</keyword>
<dbReference type="InterPro" id="IPR051211">
    <property type="entry name" value="PG_lysyltransferase"/>
</dbReference>
<name>A0ABN3P6Z9_9MICO</name>
<keyword evidence="3 6" id="KW-0812">Transmembrane</keyword>
<feature type="transmembrane region" description="Helical" evidence="6">
    <location>
        <begin position="385"/>
        <end position="406"/>
    </location>
</feature>
<dbReference type="RefSeq" id="WP_344226088.1">
    <property type="nucleotide sequence ID" value="NZ_BAAARI010000002.1"/>
</dbReference>